<reference evidence="3" key="1">
    <citation type="submission" date="2023-06" db="EMBL/GenBank/DDBJ databases">
        <authorList>
            <consortium name="Lawrence Berkeley National Laboratory"/>
            <person name="Ahrendt S."/>
            <person name="Sahu N."/>
            <person name="Indic B."/>
            <person name="Wong-Bajracharya J."/>
            <person name="Merenyi Z."/>
            <person name="Ke H.-M."/>
            <person name="Monk M."/>
            <person name="Kocsube S."/>
            <person name="Drula E."/>
            <person name="Lipzen A."/>
            <person name="Balint B."/>
            <person name="Henrissat B."/>
            <person name="Andreopoulos B."/>
            <person name="Martin F.M."/>
            <person name="Harder C.B."/>
            <person name="Rigling D."/>
            <person name="Ford K.L."/>
            <person name="Foster G.D."/>
            <person name="Pangilinan J."/>
            <person name="Papanicolaou A."/>
            <person name="Barry K."/>
            <person name="LaButti K."/>
            <person name="Viragh M."/>
            <person name="Koriabine M."/>
            <person name="Yan M."/>
            <person name="Riley R."/>
            <person name="Champramary S."/>
            <person name="Plett K.L."/>
            <person name="Tsai I.J."/>
            <person name="Slot J."/>
            <person name="Sipos G."/>
            <person name="Plett J."/>
            <person name="Nagy L.G."/>
            <person name="Grigoriev I.V."/>
        </authorList>
    </citation>
    <scope>NUCLEOTIDE SEQUENCE</scope>
    <source>
        <strain evidence="3">HWK02</strain>
    </source>
</reference>
<comment type="caution">
    <text evidence="3">The sequence shown here is derived from an EMBL/GenBank/DDBJ whole genome shotgun (WGS) entry which is preliminary data.</text>
</comment>
<feature type="region of interest" description="Disordered" evidence="1">
    <location>
        <begin position="83"/>
        <end position="150"/>
    </location>
</feature>
<evidence type="ECO:0000313" key="4">
    <source>
        <dbReference type="Proteomes" id="UP001175228"/>
    </source>
</evidence>
<proteinExistence type="predicted"/>
<dbReference type="Proteomes" id="UP001175228">
    <property type="component" value="Unassembled WGS sequence"/>
</dbReference>
<organism evidence="3 4">
    <name type="scientific">Armillaria luteobubalina</name>
    <dbReference type="NCBI Taxonomy" id="153913"/>
    <lineage>
        <taxon>Eukaryota</taxon>
        <taxon>Fungi</taxon>
        <taxon>Dikarya</taxon>
        <taxon>Basidiomycota</taxon>
        <taxon>Agaricomycotina</taxon>
        <taxon>Agaricomycetes</taxon>
        <taxon>Agaricomycetidae</taxon>
        <taxon>Agaricales</taxon>
        <taxon>Marasmiineae</taxon>
        <taxon>Physalacriaceae</taxon>
        <taxon>Armillaria</taxon>
    </lineage>
</organism>
<gene>
    <name evidence="2" type="ORF">EDD18DRAFT_1359840</name>
    <name evidence="3" type="ORF">EDD18DRAFT_1359862</name>
</gene>
<evidence type="ECO:0000313" key="3">
    <source>
        <dbReference type="EMBL" id="KAK0488175.1"/>
    </source>
</evidence>
<evidence type="ECO:0000313" key="2">
    <source>
        <dbReference type="EMBL" id="KAK0488154.1"/>
    </source>
</evidence>
<protein>
    <submittedName>
        <fullName evidence="3">Uncharacterized protein</fullName>
    </submittedName>
</protein>
<name>A0AA39UQ89_9AGAR</name>
<sequence length="253" mass="28601">MSSNWSTKQHILNKATDELKVAVAWFLRSDEQHSPTHPYPLTFTASIMLRHLPLITRRVEFTPLARTPLPSITACREFAIAREQSVTPPPVDRGSPPLSEASDASDDSMHSDDDNISGGALDEEGVDDEVKTIPKPPGEPGRPKSGGYNLEQALSWPDAIYQQVVNHVHREAHRRLETRKSFKNQKAEEIQAICDAAVNDHSILRVYENAWPVRDMLKLRLKYTSEKAHRQRGKRMQQKLTRVVRDGSVDIDV</sequence>
<evidence type="ECO:0000256" key="1">
    <source>
        <dbReference type="SAM" id="MobiDB-lite"/>
    </source>
</evidence>
<accession>A0AA39UQ89</accession>
<dbReference type="EMBL" id="JAUEPU010000041">
    <property type="protein sequence ID" value="KAK0488154.1"/>
    <property type="molecule type" value="Genomic_DNA"/>
</dbReference>
<dbReference type="EMBL" id="JAUEPU010000041">
    <property type="protein sequence ID" value="KAK0488175.1"/>
    <property type="molecule type" value="Genomic_DNA"/>
</dbReference>
<keyword evidence="4" id="KW-1185">Reference proteome</keyword>
<dbReference type="AlphaFoldDB" id="A0AA39UQ89"/>